<organism evidence="3 4">
    <name type="scientific">Aspergillus terreus (strain NIH 2624 / FGSC A1156)</name>
    <dbReference type="NCBI Taxonomy" id="341663"/>
    <lineage>
        <taxon>Eukaryota</taxon>
        <taxon>Fungi</taxon>
        <taxon>Dikarya</taxon>
        <taxon>Ascomycota</taxon>
        <taxon>Pezizomycotina</taxon>
        <taxon>Eurotiomycetes</taxon>
        <taxon>Eurotiomycetidae</taxon>
        <taxon>Eurotiales</taxon>
        <taxon>Aspergillaceae</taxon>
        <taxon>Aspergillus</taxon>
        <taxon>Aspergillus subgen. Circumdati</taxon>
    </lineage>
</organism>
<dbReference type="Pfam" id="PF20163">
    <property type="entry name" value="DUF6536"/>
    <property type="match status" value="1"/>
</dbReference>
<protein>
    <recommendedName>
        <fullName evidence="2">DUF6536 domain-containing protein</fullName>
    </recommendedName>
</protein>
<feature type="domain" description="DUF6536" evidence="2">
    <location>
        <begin position="53"/>
        <end position="121"/>
    </location>
</feature>
<proteinExistence type="predicted"/>
<name>Q0CS00_ASPTN</name>
<accession>Q0CS00</accession>
<dbReference type="HOGENOM" id="CLU_010112_0_1_1"/>
<keyword evidence="1" id="KW-0812">Transmembrane</keyword>
<dbReference type="Proteomes" id="UP000007963">
    <property type="component" value="Unassembled WGS sequence"/>
</dbReference>
<feature type="transmembrane region" description="Helical" evidence="1">
    <location>
        <begin position="572"/>
        <end position="593"/>
    </location>
</feature>
<evidence type="ECO:0000259" key="2">
    <source>
        <dbReference type="Pfam" id="PF20163"/>
    </source>
</evidence>
<dbReference type="InterPro" id="IPR046623">
    <property type="entry name" value="DUF6536"/>
</dbReference>
<sequence length="670" mass="73157">MERTKLTSIELHPRALSQSGEEDVPLHASPDGNGISSRLKFRCLGAKGTVEKWKKTLYMGCMATLVVLGFNLGFMLWAVTHLGLEGGRGVLFSGACDQTKKISTGFHLLINLLGTTMLAAAMPLRPDEARYRSGPFGGTVAGCRCTEYAKPLAHSPEEACSLGFFGTFVAAASSRVGFTATNRRDCINTYATDVRTRYGSLLLVADDFNSTYYDFALIGPWNDAHDPYNWMCTALEASPCSRMIHQVNPDNWTITEEIVEWVGERIFDPTTQTYPVIGPMTFRVRYCLAETVPERCTVEYSLPLVIIVVLVNLIKATTSWATTASIADSPILTMGDAIATFLRSPDATTHGESLLSRDNVLKPSIKPLTYCATPRRWGSSVSFQRWISCFLLYGANHRPPPASSVSSTDPFSFLMTIIVCIILLACGISTINSGQNPWETGFGQLRLVTLIGGDSPTSLVSNTMIANTPQVVFCVLYFSANGIYTIMTLSSEWSDYAVERKGLRVSVVPSGSQRSTYFLSLPYRYSLPLMMCSGMFHWLISQSLYPVSITLYSPDLTRNPLLDVTRLGCSPMAIVTTLSLGLVMLACLGGLAFKRFKLGMPVAGSCSLAIAAACHPVLVGEGDEVYGDITAINETEPLKWGVEEFEDTEVGHCAFSSNAVQEAQHGMVYE</sequence>
<dbReference type="PANTHER" id="PTHR35395:SF1">
    <property type="entry name" value="DUF6536 DOMAIN-CONTAINING PROTEIN"/>
    <property type="match status" value="1"/>
</dbReference>
<dbReference type="GeneID" id="4317962"/>
<gene>
    <name evidence="3" type="ORF">ATEG_03534</name>
</gene>
<feature type="transmembrane region" description="Helical" evidence="1">
    <location>
        <begin position="470"/>
        <end position="490"/>
    </location>
</feature>
<dbReference type="EMBL" id="CH476597">
    <property type="protein sequence ID" value="EAU36808.1"/>
    <property type="molecule type" value="Genomic_DNA"/>
</dbReference>
<dbReference type="AlphaFoldDB" id="Q0CS00"/>
<keyword evidence="1" id="KW-1133">Transmembrane helix</keyword>
<feature type="transmembrane region" description="Helical" evidence="1">
    <location>
        <begin position="104"/>
        <end position="124"/>
    </location>
</feature>
<keyword evidence="1" id="KW-0472">Membrane</keyword>
<reference evidence="4" key="1">
    <citation type="submission" date="2005-09" db="EMBL/GenBank/DDBJ databases">
        <title>Annotation of the Aspergillus terreus NIH2624 genome.</title>
        <authorList>
            <person name="Birren B.W."/>
            <person name="Lander E.S."/>
            <person name="Galagan J.E."/>
            <person name="Nusbaum C."/>
            <person name="Devon K."/>
            <person name="Henn M."/>
            <person name="Ma L.-J."/>
            <person name="Jaffe D.B."/>
            <person name="Butler J."/>
            <person name="Alvarez P."/>
            <person name="Gnerre S."/>
            <person name="Grabherr M."/>
            <person name="Kleber M."/>
            <person name="Mauceli E.W."/>
            <person name="Brockman W."/>
            <person name="Rounsley S."/>
            <person name="Young S.K."/>
            <person name="LaButti K."/>
            <person name="Pushparaj V."/>
            <person name="DeCaprio D."/>
            <person name="Crawford M."/>
            <person name="Koehrsen M."/>
            <person name="Engels R."/>
            <person name="Montgomery P."/>
            <person name="Pearson M."/>
            <person name="Howarth C."/>
            <person name="Larson L."/>
            <person name="Luoma S."/>
            <person name="White J."/>
            <person name="Alvarado L."/>
            <person name="Kodira C.D."/>
            <person name="Zeng Q."/>
            <person name="Oleary S."/>
            <person name="Yandava C."/>
            <person name="Denning D.W."/>
            <person name="Nierman W.C."/>
            <person name="Milne T."/>
            <person name="Madden K."/>
        </authorList>
    </citation>
    <scope>NUCLEOTIDE SEQUENCE [LARGE SCALE GENOMIC DNA]</scope>
    <source>
        <strain evidence="4">NIH 2624 / FGSC A1156</strain>
    </source>
</reference>
<dbReference type="OMA" id="YEVAPWE"/>
<feature type="transmembrane region" description="Helical" evidence="1">
    <location>
        <begin position="411"/>
        <end position="431"/>
    </location>
</feature>
<dbReference type="STRING" id="341663.Q0CS00"/>
<feature type="transmembrane region" description="Helical" evidence="1">
    <location>
        <begin position="57"/>
        <end position="84"/>
    </location>
</feature>
<evidence type="ECO:0000313" key="4">
    <source>
        <dbReference type="Proteomes" id="UP000007963"/>
    </source>
</evidence>
<evidence type="ECO:0000256" key="1">
    <source>
        <dbReference type="SAM" id="Phobius"/>
    </source>
</evidence>
<dbReference type="RefSeq" id="XP_001212712.1">
    <property type="nucleotide sequence ID" value="XM_001212712.1"/>
</dbReference>
<dbReference type="OrthoDB" id="5429634at2759"/>
<dbReference type="VEuPathDB" id="FungiDB:ATEG_03534"/>
<evidence type="ECO:0000313" key="3">
    <source>
        <dbReference type="EMBL" id="EAU36808.1"/>
    </source>
</evidence>
<dbReference type="PANTHER" id="PTHR35395">
    <property type="entry name" value="DUF6536 DOMAIN-CONTAINING PROTEIN"/>
    <property type="match status" value="1"/>
</dbReference>
<dbReference type="eggNOG" id="ENOG502RYAY">
    <property type="taxonomic scope" value="Eukaryota"/>
</dbReference>